<dbReference type="Gene3D" id="1.10.287.130">
    <property type="match status" value="1"/>
</dbReference>
<evidence type="ECO:0000256" key="7">
    <source>
        <dbReference type="ARBA" id="ARBA00022692"/>
    </source>
</evidence>
<comment type="catalytic activity">
    <reaction evidence="1">
        <text>ATP + protein L-histidine = ADP + protein N-phospho-L-histidine.</text>
        <dbReference type="EC" id="2.7.13.3"/>
    </reaction>
</comment>
<dbReference type="PANTHER" id="PTHR43047">
    <property type="entry name" value="TWO-COMPONENT HISTIDINE PROTEIN KINASE"/>
    <property type="match status" value="1"/>
</dbReference>
<dbReference type="InterPro" id="IPR001789">
    <property type="entry name" value="Sig_transdc_resp-reg_receiver"/>
</dbReference>
<reference evidence="17 18" key="1">
    <citation type="submission" date="2019-12" db="EMBL/GenBank/DDBJ databases">
        <title>Novel species isolated from a subtropical stream in China.</title>
        <authorList>
            <person name="Lu H."/>
        </authorList>
    </citation>
    <scope>NUCLEOTIDE SEQUENCE [LARGE SCALE GENOMIC DNA]</scope>
    <source>
        <strain evidence="17 18">FT107W</strain>
    </source>
</reference>
<keyword evidence="6" id="KW-0808">Transferase</keyword>
<evidence type="ECO:0000256" key="10">
    <source>
        <dbReference type="ARBA" id="ARBA00023136"/>
    </source>
</evidence>
<keyword evidence="5 11" id="KW-0597">Phosphoprotein</keyword>
<gene>
    <name evidence="17" type="ORF">GTP81_08555</name>
</gene>
<dbReference type="EC" id="2.7.13.3" evidence="3"/>
<dbReference type="Pfam" id="PF00512">
    <property type="entry name" value="HisKA"/>
    <property type="match status" value="1"/>
</dbReference>
<dbReference type="SMART" id="SM00304">
    <property type="entry name" value="HAMP"/>
    <property type="match status" value="1"/>
</dbReference>
<feature type="coiled-coil region" evidence="12">
    <location>
        <begin position="359"/>
        <end position="393"/>
    </location>
</feature>
<dbReference type="CDD" id="cd00156">
    <property type="entry name" value="REC"/>
    <property type="match status" value="1"/>
</dbReference>
<dbReference type="InterPro" id="IPR036097">
    <property type="entry name" value="HisK_dim/P_sf"/>
</dbReference>
<evidence type="ECO:0000259" key="16">
    <source>
        <dbReference type="PROSITE" id="PS50885"/>
    </source>
</evidence>
<dbReference type="InterPro" id="IPR003594">
    <property type="entry name" value="HATPase_dom"/>
</dbReference>
<dbReference type="SUPFAM" id="SSF47384">
    <property type="entry name" value="Homodimeric domain of signal transducing histidine kinase"/>
    <property type="match status" value="1"/>
</dbReference>
<dbReference type="GO" id="GO:0005886">
    <property type="term" value="C:plasma membrane"/>
    <property type="evidence" value="ECO:0007669"/>
    <property type="project" value="UniProtKB-SubCell"/>
</dbReference>
<dbReference type="InterPro" id="IPR003661">
    <property type="entry name" value="HisK_dim/P_dom"/>
</dbReference>
<feature type="transmembrane region" description="Helical" evidence="13">
    <location>
        <begin position="12"/>
        <end position="33"/>
    </location>
</feature>
<evidence type="ECO:0000256" key="11">
    <source>
        <dbReference type="PROSITE-ProRule" id="PRU00169"/>
    </source>
</evidence>
<evidence type="ECO:0000256" key="3">
    <source>
        <dbReference type="ARBA" id="ARBA00012438"/>
    </source>
</evidence>
<feature type="domain" description="Histidine kinase" evidence="14">
    <location>
        <begin position="421"/>
        <end position="634"/>
    </location>
</feature>
<evidence type="ECO:0000313" key="18">
    <source>
        <dbReference type="Proteomes" id="UP000484875"/>
    </source>
</evidence>
<dbReference type="InterPro" id="IPR036890">
    <property type="entry name" value="HATPase_C_sf"/>
</dbReference>
<comment type="subcellular location">
    <subcellularLocation>
        <location evidence="2">Cell membrane</location>
        <topology evidence="2">Multi-pass membrane protein</topology>
    </subcellularLocation>
</comment>
<dbReference type="AlphaFoldDB" id="A0A845HDF8"/>
<dbReference type="InterPro" id="IPR033479">
    <property type="entry name" value="dCache_1"/>
</dbReference>
<evidence type="ECO:0000256" key="13">
    <source>
        <dbReference type="SAM" id="Phobius"/>
    </source>
</evidence>
<evidence type="ECO:0000256" key="8">
    <source>
        <dbReference type="ARBA" id="ARBA00022777"/>
    </source>
</evidence>
<dbReference type="Proteomes" id="UP000484875">
    <property type="component" value="Unassembled WGS sequence"/>
</dbReference>
<dbReference type="CDD" id="cd00082">
    <property type="entry name" value="HisKA"/>
    <property type="match status" value="1"/>
</dbReference>
<dbReference type="SMART" id="SM00388">
    <property type="entry name" value="HisKA"/>
    <property type="match status" value="1"/>
</dbReference>
<dbReference type="Gene3D" id="6.10.340.10">
    <property type="match status" value="1"/>
</dbReference>
<dbReference type="Pfam" id="PF02518">
    <property type="entry name" value="HATPase_c"/>
    <property type="match status" value="1"/>
</dbReference>
<dbReference type="PROSITE" id="PS50110">
    <property type="entry name" value="RESPONSE_REGULATORY"/>
    <property type="match status" value="1"/>
</dbReference>
<dbReference type="CDD" id="cd18774">
    <property type="entry name" value="PDC2_HK_sensor"/>
    <property type="match status" value="1"/>
</dbReference>
<evidence type="ECO:0000256" key="9">
    <source>
        <dbReference type="ARBA" id="ARBA00022989"/>
    </source>
</evidence>
<evidence type="ECO:0000256" key="12">
    <source>
        <dbReference type="SAM" id="Coils"/>
    </source>
</evidence>
<dbReference type="SMART" id="SM00387">
    <property type="entry name" value="HATPase_c"/>
    <property type="match status" value="1"/>
</dbReference>
<feature type="modified residue" description="4-aspartylphosphate" evidence="11">
    <location>
        <position position="708"/>
    </location>
</feature>
<feature type="domain" description="HAMP" evidence="16">
    <location>
        <begin position="308"/>
        <end position="360"/>
    </location>
</feature>
<keyword evidence="7 13" id="KW-0812">Transmembrane</keyword>
<dbReference type="InterPro" id="IPR003660">
    <property type="entry name" value="HAMP_dom"/>
</dbReference>
<dbReference type="SUPFAM" id="SSF55874">
    <property type="entry name" value="ATPase domain of HSP90 chaperone/DNA topoisomerase II/histidine kinase"/>
    <property type="match status" value="1"/>
</dbReference>
<evidence type="ECO:0000256" key="1">
    <source>
        <dbReference type="ARBA" id="ARBA00000085"/>
    </source>
</evidence>
<dbReference type="Gene3D" id="3.30.450.20">
    <property type="entry name" value="PAS domain"/>
    <property type="match status" value="1"/>
</dbReference>
<dbReference type="PROSITE" id="PS50885">
    <property type="entry name" value="HAMP"/>
    <property type="match status" value="1"/>
</dbReference>
<dbReference type="SUPFAM" id="SSF52172">
    <property type="entry name" value="CheY-like"/>
    <property type="match status" value="1"/>
</dbReference>
<dbReference type="CDD" id="cd06225">
    <property type="entry name" value="HAMP"/>
    <property type="match status" value="1"/>
</dbReference>
<evidence type="ECO:0000259" key="14">
    <source>
        <dbReference type="PROSITE" id="PS50109"/>
    </source>
</evidence>
<keyword evidence="8" id="KW-0418">Kinase</keyword>
<dbReference type="InterPro" id="IPR004358">
    <property type="entry name" value="Sig_transdc_His_kin-like_C"/>
</dbReference>
<dbReference type="InterPro" id="IPR005467">
    <property type="entry name" value="His_kinase_dom"/>
</dbReference>
<dbReference type="GO" id="GO:0000155">
    <property type="term" value="F:phosphorelay sensor kinase activity"/>
    <property type="evidence" value="ECO:0007669"/>
    <property type="project" value="InterPro"/>
</dbReference>
<proteinExistence type="predicted"/>
<dbReference type="RefSeq" id="WP_161089478.1">
    <property type="nucleotide sequence ID" value="NZ_WWCV01000011.1"/>
</dbReference>
<accession>A0A845HDF8</accession>
<dbReference type="PROSITE" id="PS50109">
    <property type="entry name" value="HIS_KIN"/>
    <property type="match status" value="1"/>
</dbReference>
<name>A0A845HDF8_9BURK</name>
<dbReference type="EMBL" id="WWCV01000011">
    <property type="protein sequence ID" value="MYN16801.1"/>
    <property type="molecule type" value="Genomic_DNA"/>
</dbReference>
<evidence type="ECO:0000256" key="5">
    <source>
        <dbReference type="ARBA" id="ARBA00022553"/>
    </source>
</evidence>
<evidence type="ECO:0000259" key="15">
    <source>
        <dbReference type="PROSITE" id="PS50110"/>
    </source>
</evidence>
<organism evidence="17 18">
    <name type="scientific">Duganella vulcania</name>
    <dbReference type="NCBI Taxonomy" id="2692166"/>
    <lineage>
        <taxon>Bacteria</taxon>
        <taxon>Pseudomonadati</taxon>
        <taxon>Pseudomonadota</taxon>
        <taxon>Betaproteobacteria</taxon>
        <taxon>Burkholderiales</taxon>
        <taxon>Oxalobacteraceae</taxon>
        <taxon>Telluria group</taxon>
        <taxon>Duganella</taxon>
    </lineage>
</organism>
<feature type="domain" description="Response regulatory" evidence="15">
    <location>
        <begin position="657"/>
        <end position="773"/>
    </location>
</feature>
<feature type="transmembrane region" description="Helical" evidence="13">
    <location>
        <begin position="281"/>
        <end position="306"/>
    </location>
</feature>
<sequence>MSLQRSLFRKYLSVLTAMICGTLLVASIVQLALNVREQRQSAEALLVANSRLASMQIQSFLAPIVASMTWALDYDQPGMAVDTGQIRDESHRLLRKVPSIWQVRYVDGAPCVRLEVSRVGVDREGECGALPLSARETALLERAHAQQLAYGPVLFREASEPYIEIAMAARGRRGGALLAQVDLRQIHATISAIQVGATGYAYLIDRDRQLLAHPDNSLVLRHVDLHPSPVIAAVLRSGATPATAMVRDMDGQYVLTTASVVAGPEWQVFVQLPVREAFGSIFTSLGLALLVTAGAMVCATAASYFLARRMTRPILEVRNGAEQMAGGDLETRIVVSTGDEIELLAHEFNRMAAALGASYAQLEEKVRQRTHALEQAGAQLRHQTDELASLNGELSVRLGELAVRNDEAERASAAKTRFLAAASHDLLQPMHAVGLLVGILRQRIRYPEVSRLVMKVEATVQGMQTLFGSLLDISKLDSNAVKVDLQTVDLQDLFNFIELNYQPIAQEKGIVLRLARCRCAVRTDPALLERILANLVSNALRYTETGKVLVGCRRVGDAIRMQVYDTGIGIPAEFQSHIFEEFYQIERPEKTYGGGLGLGLSIVRRSAALLGLPLDLRSTPGAGSVFGITLPLAHPDTPRASLPANAGTQQHGLHGAFIVLLDDDRDACEAAEQLLRSAGCHVVAATSSAAARALLADHLRTPDLIVTDLRLGAGDSGWQAIAGIRADAGLLIPALIITGEARTPQFDALPAHCELVRKPIGPSRLFELCAQLLNAPSTRQSSAPACLPQ</sequence>
<dbReference type="Gene3D" id="3.40.50.2300">
    <property type="match status" value="1"/>
</dbReference>
<dbReference type="SUPFAM" id="SSF158472">
    <property type="entry name" value="HAMP domain-like"/>
    <property type="match status" value="1"/>
</dbReference>
<dbReference type="Pfam" id="PF00672">
    <property type="entry name" value="HAMP"/>
    <property type="match status" value="1"/>
</dbReference>
<dbReference type="GO" id="GO:0009927">
    <property type="term" value="F:histidine phosphotransfer kinase activity"/>
    <property type="evidence" value="ECO:0007669"/>
    <property type="project" value="TreeGrafter"/>
</dbReference>
<dbReference type="FunFam" id="3.30.565.10:FF:000049">
    <property type="entry name" value="Two-component sensor histidine kinase"/>
    <property type="match status" value="1"/>
</dbReference>
<keyword evidence="18" id="KW-1185">Reference proteome</keyword>
<evidence type="ECO:0000256" key="6">
    <source>
        <dbReference type="ARBA" id="ARBA00022679"/>
    </source>
</evidence>
<protein>
    <recommendedName>
        <fullName evidence="3">histidine kinase</fullName>
        <ecNumber evidence="3">2.7.13.3</ecNumber>
    </recommendedName>
</protein>
<dbReference type="PANTHER" id="PTHR43047:SF9">
    <property type="entry name" value="HISTIDINE KINASE"/>
    <property type="match status" value="1"/>
</dbReference>
<dbReference type="PRINTS" id="PR00344">
    <property type="entry name" value="BCTRLSENSOR"/>
</dbReference>
<evidence type="ECO:0000256" key="4">
    <source>
        <dbReference type="ARBA" id="ARBA00022475"/>
    </source>
</evidence>
<keyword evidence="12" id="KW-0175">Coiled coil</keyword>
<dbReference type="InterPro" id="IPR011006">
    <property type="entry name" value="CheY-like_superfamily"/>
</dbReference>
<keyword evidence="9 13" id="KW-1133">Transmembrane helix</keyword>
<evidence type="ECO:0000313" key="17">
    <source>
        <dbReference type="EMBL" id="MYN16801.1"/>
    </source>
</evidence>
<dbReference type="Pfam" id="PF02743">
    <property type="entry name" value="dCache_1"/>
    <property type="match status" value="1"/>
</dbReference>
<keyword evidence="10 13" id="KW-0472">Membrane</keyword>
<dbReference type="Gene3D" id="3.30.565.10">
    <property type="entry name" value="Histidine kinase-like ATPase, C-terminal domain"/>
    <property type="match status" value="1"/>
</dbReference>
<evidence type="ECO:0000256" key="2">
    <source>
        <dbReference type="ARBA" id="ARBA00004651"/>
    </source>
</evidence>
<dbReference type="SMART" id="SM00448">
    <property type="entry name" value="REC"/>
    <property type="match status" value="1"/>
</dbReference>
<comment type="caution">
    <text evidence="17">The sequence shown here is derived from an EMBL/GenBank/DDBJ whole genome shotgun (WGS) entry which is preliminary data.</text>
</comment>
<keyword evidence="4" id="KW-1003">Cell membrane</keyword>
<dbReference type="Pfam" id="PF00072">
    <property type="entry name" value="Response_reg"/>
    <property type="match status" value="1"/>
</dbReference>